<protein>
    <recommendedName>
        <fullName evidence="5">TrbL/VirB6 plasmid conjugal transfer protein</fullName>
    </recommendedName>
</protein>
<dbReference type="Proteomes" id="UP000240542">
    <property type="component" value="Unassembled WGS sequence"/>
</dbReference>
<feature type="transmembrane region" description="Helical" evidence="2">
    <location>
        <begin position="124"/>
        <end position="142"/>
    </location>
</feature>
<evidence type="ECO:0000313" key="3">
    <source>
        <dbReference type="EMBL" id="PSK80203.1"/>
    </source>
</evidence>
<evidence type="ECO:0000256" key="1">
    <source>
        <dbReference type="SAM" id="MobiDB-lite"/>
    </source>
</evidence>
<feature type="region of interest" description="Disordered" evidence="1">
    <location>
        <begin position="1"/>
        <end position="21"/>
    </location>
</feature>
<evidence type="ECO:0000313" key="4">
    <source>
        <dbReference type="Proteomes" id="UP000240542"/>
    </source>
</evidence>
<proteinExistence type="predicted"/>
<sequence>MPEAATDGVSGMLSNPVGKDDAKPLIPLSEVDAGKRADGSTPYLSEDLYREYGGSGLTWHTVTESCVDKMGSAPVAAMADFIWSIAVTINLVTIRVYELAHDGAVSATMGMFVQDAVLAMSRSFYWPLLPIVVILGAVWMMWTGLVERKAVLTAQGAGWMVGAVVGAVVVLGAPGDVMQAAGRVTLIGSDAATWIVYPVPTG</sequence>
<gene>
    <name evidence="3" type="ORF">CLV63_1623</name>
</gene>
<keyword evidence="2" id="KW-0812">Transmembrane</keyword>
<evidence type="ECO:0008006" key="5">
    <source>
        <dbReference type="Google" id="ProtNLM"/>
    </source>
</evidence>
<keyword evidence="2" id="KW-0472">Membrane</keyword>
<keyword evidence="2" id="KW-1133">Transmembrane helix</keyword>
<keyword evidence="4" id="KW-1185">Reference proteome</keyword>
<accession>A0A2P8C5F0</accession>
<comment type="caution">
    <text evidence="3">The sequence shown here is derived from an EMBL/GenBank/DDBJ whole genome shotgun (WGS) entry which is preliminary data.</text>
</comment>
<reference evidence="3 4" key="1">
    <citation type="submission" date="2018-03" db="EMBL/GenBank/DDBJ databases">
        <title>Genomic Encyclopedia of Archaeal and Bacterial Type Strains, Phase II (KMG-II): from individual species to whole genera.</title>
        <authorList>
            <person name="Goeker M."/>
        </authorList>
    </citation>
    <scope>NUCLEOTIDE SEQUENCE [LARGE SCALE GENOMIC DNA]</scope>
    <source>
        <strain evidence="3 4">DSM 45312</strain>
    </source>
</reference>
<evidence type="ECO:0000256" key="2">
    <source>
        <dbReference type="SAM" id="Phobius"/>
    </source>
</evidence>
<organism evidence="3 4">
    <name type="scientific">Murinocardiopsis flavida</name>
    <dbReference type="NCBI Taxonomy" id="645275"/>
    <lineage>
        <taxon>Bacteria</taxon>
        <taxon>Bacillati</taxon>
        <taxon>Actinomycetota</taxon>
        <taxon>Actinomycetes</taxon>
        <taxon>Streptosporangiales</taxon>
        <taxon>Nocardiopsidaceae</taxon>
        <taxon>Murinocardiopsis</taxon>
    </lineage>
</organism>
<name>A0A2P8C5F0_9ACTN</name>
<feature type="transmembrane region" description="Helical" evidence="2">
    <location>
        <begin position="154"/>
        <end position="173"/>
    </location>
</feature>
<dbReference type="EMBL" id="PYGA01000062">
    <property type="protein sequence ID" value="PSK80203.1"/>
    <property type="molecule type" value="Genomic_DNA"/>
</dbReference>
<dbReference type="AlphaFoldDB" id="A0A2P8C5F0"/>
<feature type="non-terminal residue" evidence="3">
    <location>
        <position position="202"/>
    </location>
</feature>